<feature type="domain" description="Lipid/polyisoprenoid-binding YceI-like" evidence="3">
    <location>
        <begin position="23"/>
        <end position="188"/>
    </location>
</feature>
<dbReference type="InterPro" id="IPR007372">
    <property type="entry name" value="Lipid/polyisoprenoid-bd_YceI"/>
</dbReference>
<dbReference type="PANTHER" id="PTHR34406:SF1">
    <property type="entry name" value="PROTEIN YCEI"/>
    <property type="match status" value="1"/>
</dbReference>
<dbReference type="AlphaFoldDB" id="A0A4S2D7K0"/>
<organism evidence="4 5">
    <name type="scientific">Stenotrophomonas maltophilia</name>
    <name type="common">Pseudomonas maltophilia</name>
    <name type="synonym">Xanthomonas maltophilia</name>
    <dbReference type="NCBI Taxonomy" id="40324"/>
    <lineage>
        <taxon>Bacteria</taxon>
        <taxon>Pseudomonadati</taxon>
        <taxon>Pseudomonadota</taxon>
        <taxon>Gammaproteobacteria</taxon>
        <taxon>Lysobacterales</taxon>
        <taxon>Lysobacteraceae</taxon>
        <taxon>Stenotrophomonas</taxon>
        <taxon>Stenotrophomonas maltophilia group</taxon>
    </lineage>
</organism>
<evidence type="ECO:0000313" key="5">
    <source>
        <dbReference type="Proteomes" id="UP000306631"/>
    </source>
</evidence>
<dbReference type="Pfam" id="PF04264">
    <property type="entry name" value="YceI"/>
    <property type="match status" value="1"/>
</dbReference>
<accession>A0A4S2D7K0</accession>
<dbReference type="Proteomes" id="UP000306631">
    <property type="component" value="Unassembled WGS sequence"/>
</dbReference>
<reference evidence="4 5" key="1">
    <citation type="submission" date="2019-04" db="EMBL/GenBank/DDBJ databases">
        <title>Microbes associate with the intestines of laboratory mice.</title>
        <authorList>
            <person name="Navarre W."/>
            <person name="Wong E."/>
            <person name="Huang K."/>
            <person name="Tropini C."/>
            <person name="Ng K."/>
            <person name="Yu B."/>
        </authorList>
    </citation>
    <scope>NUCLEOTIDE SEQUENCE [LARGE SCALE GENOMIC DNA]</scope>
    <source>
        <strain evidence="4 5">NM62_B4-13</strain>
    </source>
</reference>
<feature type="signal peptide" evidence="2">
    <location>
        <begin position="1"/>
        <end position="20"/>
    </location>
</feature>
<evidence type="ECO:0000256" key="2">
    <source>
        <dbReference type="SAM" id="SignalP"/>
    </source>
</evidence>
<dbReference type="PANTHER" id="PTHR34406">
    <property type="entry name" value="PROTEIN YCEI"/>
    <property type="match status" value="1"/>
</dbReference>
<dbReference type="OrthoDB" id="9811006at2"/>
<dbReference type="InterPro" id="IPR036761">
    <property type="entry name" value="TTHA0802/YceI-like_sf"/>
</dbReference>
<dbReference type="SUPFAM" id="SSF101874">
    <property type="entry name" value="YceI-like"/>
    <property type="match status" value="1"/>
</dbReference>
<feature type="region of interest" description="Disordered" evidence="1">
    <location>
        <begin position="187"/>
        <end position="227"/>
    </location>
</feature>
<evidence type="ECO:0000313" key="4">
    <source>
        <dbReference type="EMBL" id="TGY37255.1"/>
    </source>
</evidence>
<protein>
    <submittedName>
        <fullName evidence="4">Polyisoprenoid-binding protein</fullName>
    </submittedName>
</protein>
<feature type="chain" id="PRO_5020334813" evidence="2">
    <location>
        <begin position="21"/>
        <end position="227"/>
    </location>
</feature>
<proteinExistence type="predicted"/>
<gene>
    <name evidence="4" type="ORF">E5352_01455</name>
</gene>
<dbReference type="EMBL" id="SRYW01000001">
    <property type="protein sequence ID" value="TGY37255.1"/>
    <property type="molecule type" value="Genomic_DNA"/>
</dbReference>
<dbReference type="SMART" id="SM00867">
    <property type="entry name" value="YceI"/>
    <property type="match status" value="1"/>
</dbReference>
<evidence type="ECO:0000256" key="1">
    <source>
        <dbReference type="SAM" id="MobiDB-lite"/>
    </source>
</evidence>
<comment type="caution">
    <text evidence="4">The sequence shown here is derived from an EMBL/GenBank/DDBJ whole genome shotgun (WGS) entry which is preliminary data.</text>
</comment>
<evidence type="ECO:0000259" key="3">
    <source>
        <dbReference type="SMART" id="SM00867"/>
    </source>
</evidence>
<dbReference type="RefSeq" id="WP_017357169.1">
    <property type="nucleotide sequence ID" value="NZ_SRYW01000001.1"/>
</dbReference>
<keyword evidence="2" id="KW-0732">Signal</keyword>
<name>A0A4S2D7K0_STEMA</name>
<sequence>MSLRLTLALLLFSAPGLALAADSYRLDPVHTRVLFAIEHAGFSHALGTISGSEGVLVFDPQDWAGATLNVSVPLQRLDLGDDKWNKATLARSLLDAERFPEARFVSTRVEPIDATHANVIGQLTLHGVSREVTLAVTLNALKRHPLPPFRRTAGFSATATLSRSAFGVDGWPSMIGDEVQLRIEAEAVRDRTAADPQDTPSVQDAGTPPTTPHSDSPSPQPVQETTP</sequence>
<dbReference type="Gene3D" id="2.40.128.110">
    <property type="entry name" value="Lipid/polyisoprenoid-binding, YceI-like"/>
    <property type="match status" value="1"/>
</dbReference>